<evidence type="ECO:0000313" key="1">
    <source>
        <dbReference type="EMBL" id="KAI1714369.1"/>
    </source>
</evidence>
<name>A0AAD4N662_9BILA</name>
<dbReference type="Proteomes" id="UP001201812">
    <property type="component" value="Unassembled WGS sequence"/>
</dbReference>
<sequence length="419" mass="48738">MSNLMANKQLWMCHLVDVIEFLDIDSVEKLHKVNHHFYMLCRRHFFNRPIRLLDELYVSCDAYMWCQKKQRYDPIEVCKTFTVTQKRIAQISNDGDDLSNCNCSGVECSEDNLEQYFSRGNIRFEHVVIQYDVDMHNNYEQVLEPLKGKMHHTLEDSTLSVIIAGPRSQDFRTIVSFKLAELLRYIGAKVCSSVDVSGPENYLHSIYKSIGYPYQRMQTDYPLNTLSVKLPLKELLQCCQIGYCDKSGPQLVCNVEEIVEWLHTSAKLDRPKCLSLLCSMDDWKRIVKKCIEEFENVNVPASFTILVGIREYDQHPRNTLILTQQLVNKTTGEKLVALPLGHKFRKHLTCDGIQRLPMNVETFIQKIKFPFRHKLDPTLLRIADIIQQKYISGNANIDNEDTWGGSINHRQSFYRGKTE</sequence>
<dbReference type="AlphaFoldDB" id="A0AAD4N662"/>
<protein>
    <submittedName>
        <fullName evidence="1">Uncharacterized protein</fullName>
    </submittedName>
</protein>
<dbReference type="EMBL" id="JAKKPZ010000013">
    <property type="protein sequence ID" value="KAI1714369.1"/>
    <property type="molecule type" value="Genomic_DNA"/>
</dbReference>
<comment type="caution">
    <text evidence="1">The sequence shown here is derived from an EMBL/GenBank/DDBJ whole genome shotgun (WGS) entry which is preliminary data.</text>
</comment>
<accession>A0AAD4N662</accession>
<gene>
    <name evidence="1" type="ORF">DdX_08464</name>
</gene>
<organism evidence="1 2">
    <name type="scientific">Ditylenchus destructor</name>
    <dbReference type="NCBI Taxonomy" id="166010"/>
    <lineage>
        <taxon>Eukaryota</taxon>
        <taxon>Metazoa</taxon>
        <taxon>Ecdysozoa</taxon>
        <taxon>Nematoda</taxon>
        <taxon>Chromadorea</taxon>
        <taxon>Rhabditida</taxon>
        <taxon>Tylenchina</taxon>
        <taxon>Tylenchomorpha</taxon>
        <taxon>Sphaerularioidea</taxon>
        <taxon>Anguinidae</taxon>
        <taxon>Anguininae</taxon>
        <taxon>Ditylenchus</taxon>
    </lineage>
</organism>
<evidence type="ECO:0000313" key="2">
    <source>
        <dbReference type="Proteomes" id="UP001201812"/>
    </source>
</evidence>
<proteinExistence type="predicted"/>
<reference evidence="1" key="1">
    <citation type="submission" date="2022-01" db="EMBL/GenBank/DDBJ databases">
        <title>Genome Sequence Resource for Two Populations of Ditylenchus destructor, the Migratory Endoparasitic Phytonematode.</title>
        <authorList>
            <person name="Zhang H."/>
            <person name="Lin R."/>
            <person name="Xie B."/>
        </authorList>
    </citation>
    <scope>NUCLEOTIDE SEQUENCE</scope>
    <source>
        <strain evidence="1">BazhouSP</strain>
    </source>
</reference>
<keyword evidence="2" id="KW-1185">Reference proteome</keyword>